<dbReference type="AlphaFoldDB" id="A0A0N4Y1M2"/>
<accession>A0A0N4Y1M2</accession>
<evidence type="ECO:0000313" key="3">
    <source>
        <dbReference type="WBParaSite" id="NBR_0000952601-mRNA-1"/>
    </source>
</evidence>
<proteinExistence type="predicted"/>
<sequence length="245" mass="27215">MFLKTEKVKRRFKALQKLHQRITPLAKKVAENDTTTNLLRTNTILAKRSIAQMDDMDTLRRPPSKATLMEMNGVVVQVMSAMSTLRGALLLVDKYLSRSSTWRDMRPTMELLSHGIENSFLNEFPGTSLKEYLECCSPTSSNAENSLTAVENASPKAAVEPAKVIKLEPWLSASLMSLIRTSYVSSSELLSAKMGFKTAVKKGHELTPESGDSNETGDGCFREDVVMDTTHGSHGLTFLFHIFLP</sequence>
<protein>
    <submittedName>
        <fullName evidence="3">Vacuolar protein sorting-associated protein 51 homolog</fullName>
    </submittedName>
</protein>
<evidence type="ECO:0000313" key="2">
    <source>
        <dbReference type="Proteomes" id="UP000271162"/>
    </source>
</evidence>
<organism evidence="3">
    <name type="scientific">Nippostrongylus brasiliensis</name>
    <name type="common">Rat hookworm</name>
    <dbReference type="NCBI Taxonomy" id="27835"/>
    <lineage>
        <taxon>Eukaryota</taxon>
        <taxon>Metazoa</taxon>
        <taxon>Ecdysozoa</taxon>
        <taxon>Nematoda</taxon>
        <taxon>Chromadorea</taxon>
        <taxon>Rhabditida</taxon>
        <taxon>Rhabditina</taxon>
        <taxon>Rhabditomorpha</taxon>
        <taxon>Strongyloidea</taxon>
        <taxon>Heligmosomidae</taxon>
        <taxon>Nippostrongylus</taxon>
    </lineage>
</organism>
<gene>
    <name evidence="1" type="ORF">NBR_LOCUS9527</name>
</gene>
<dbReference type="EMBL" id="UYSL01020154">
    <property type="protein sequence ID" value="VDL73116.1"/>
    <property type="molecule type" value="Genomic_DNA"/>
</dbReference>
<reference evidence="1 2" key="2">
    <citation type="submission" date="2018-11" db="EMBL/GenBank/DDBJ databases">
        <authorList>
            <consortium name="Pathogen Informatics"/>
        </authorList>
    </citation>
    <scope>NUCLEOTIDE SEQUENCE [LARGE SCALE GENOMIC DNA]</scope>
</reference>
<dbReference type="Proteomes" id="UP000271162">
    <property type="component" value="Unassembled WGS sequence"/>
</dbReference>
<name>A0A0N4Y1M2_NIPBR</name>
<keyword evidence="2" id="KW-1185">Reference proteome</keyword>
<dbReference type="WBParaSite" id="NBR_0000952601-mRNA-1">
    <property type="protein sequence ID" value="NBR_0000952601-mRNA-1"/>
    <property type="gene ID" value="NBR_0000952601"/>
</dbReference>
<evidence type="ECO:0000313" key="1">
    <source>
        <dbReference type="EMBL" id="VDL73116.1"/>
    </source>
</evidence>
<reference evidence="3" key="1">
    <citation type="submission" date="2017-02" db="UniProtKB">
        <authorList>
            <consortium name="WormBaseParasite"/>
        </authorList>
    </citation>
    <scope>IDENTIFICATION</scope>
</reference>